<feature type="compositionally biased region" description="Polar residues" evidence="1">
    <location>
        <begin position="13"/>
        <end position="23"/>
    </location>
</feature>
<reference evidence="3" key="1">
    <citation type="journal article" date="2019" name="Int. J. Syst. Evol. Microbiol.">
        <title>The Global Catalogue of Microorganisms (GCM) 10K type strain sequencing project: providing services to taxonomists for standard genome sequencing and annotation.</title>
        <authorList>
            <consortium name="The Broad Institute Genomics Platform"/>
            <consortium name="The Broad Institute Genome Sequencing Center for Infectious Disease"/>
            <person name="Wu L."/>
            <person name="Ma J."/>
        </authorList>
    </citation>
    <scope>NUCLEOTIDE SEQUENCE [LARGE SCALE GENOMIC DNA]</scope>
    <source>
        <strain evidence="3">CGMCC 4.7178</strain>
    </source>
</reference>
<dbReference type="SUPFAM" id="SSF51197">
    <property type="entry name" value="Clavaminate synthase-like"/>
    <property type="match status" value="1"/>
</dbReference>
<gene>
    <name evidence="2" type="ORF">GCM10012287_11500</name>
</gene>
<dbReference type="EMBL" id="BMMP01000003">
    <property type="protein sequence ID" value="GGO44894.1"/>
    <property type="molecule type" value="Genomic_DNA"/>
</dbReference>
<dbReference type="PANTHER" id="PTHR37563">
    <property type="entry name" value="PHYTANOYL-COA DIOXYGENASE FAMILY PROTEIN (AFU_ORTHOLOGUE AFUA_2G03330)"/>
    <property type="match status" value="1"/>
</dbReference>
<name>A0ABQ2LYD9_9ACTN</name>
<keyword evidence="2" id="KW-0560">Oxidoreductase</keyword>
<sequence length="324" mass="35567">MTTVSTGPAGGTSAAQTPSTAQSDAPDVDFATVGDVVRDLYTDGVSARKGAFSAEWADRMREDIEEAFEEARHRPGGAVGRGPHRYYVEIHPEQLRDFVDLVDHPWVRAVCEAVLGRDYSIVELGFDIPFAGAVNQPWHRDFPMPDVTRERRRLNSLAFNLTGVDTTEDMGPFEIAPGTQWDLDDGFEHAMFPPREDYPRYRELGVRKFPQRGDVSVRSALTIHRGTANHSQLSRPVLVLGVDAPGAGNDGHHDMAVTHEYWRTLPERVRAHLHCPVVDELTPITQKHTIEGLVMGDAEPDSPDAGMGGGMAGPAPEEPEGDDS</sequence>
<organism evidence="2 3">
    <name type="scientific">Streptomyces daqingensis</name>
    <dbReference type="NCBI Taxonomy" id="1472640"/>
    <lineage>
        <taxon>Bacteria</taxon>
        <taxon>Bacillati</taxon>
        <taxon>Actinomycetota</taxon>
        <taxon>Actinomycetes</taxon>
        <taxon>Kitasatosporales</taxon>
        <taxon>Streptomycetaceae</taxon>
        <taxon>Streptomyces</taxon>
    </lineage>
</organism>
<dbReference type="InterPro" id="IPR051961">
    <property type="entry name" value="Fungal_Metabolite_Diox"/>
</dbReference>
<feature type="region of interest" description="Disordered" evidence="1">
    <location>
        <begin position="1"/>
        <end position="26"/>
    </location>
</feature>
<protein>
    <submittedName>
        <fullName evidence="2">Phytanoyl-CoA dioxygenase</fullName>
    </submittedName>
</protein>
<dbReference type="Proteomes" id="UP000631535">
    <property type="component" value="Unassembled WGS sequence"/>
</dbReference>
<feature type="region of interest" description="Disordered" evidence="1">
    <location>
        <begin position="296"/>
        <end position="324"/>
    </location>
</feature>
<keyword evidence="3" id="KW-1185">Reference proteome</keyword>
<evidence type="ECO:0000313" key="3">
    <source>
        <dbReference type="Proteomes" id="UP000631535"/>
    </source>
</evidence>
<evidence type="ECO:0000256" key="1">
    <source>
        <dbReference type="SAM" id="MobiDB-lite"/>
    </source>
</evidence>
<dbReference type="Pfam" id="PF05721">
    <property type="entry name" value="PhyH"/>
    <property type="match status" value="1"/>
</dbReference>
<accession>A0ABQ2LYD9</accession>
<dbReference type="GO" id="GO:0051213">
    <property type="term" value="F:dioxygenase activity"/>
    <property type="evidence" value="ECO:0007669"/>
    <property type="project" value="UniProtKB-KW"/>
</dbReference>
<dbReference type="PANTHER" id="PTHR37563:SF2">
    <property type="entry name" value="PHYTANOYL-COA DIOXYGENASE FAMILY PROTEIN (AFU_ORTHOLOGUE AFUA_2G03330)"/>
    <property type="match status" value="1"/>
</dbReference>
<proteinExistence type="predicted"/>
<keyword evidence="2" id="KW-0223">Dioxygenase</keyword>
<dbReference type="InterPro" id="IPR008775">
    <property type="entry name" value="Phytyl_CoA_dOase-like"/>
</dbReference>
<comment type="caution">
    <text evidence="2">The sequence shown here is derived from an EMBL/GenBank/DDBJ whole genome shotgun (WGS) entry which is preliminary data.</text>
</comment>
<evidence type="ECO:0000313" key="2">
    <source>
        <dbReference type="EMBL" id="GGO44894.1"/>
    </source>
</evidence>
<dbReference type="Gene3D" id="2.60.120.620">
    <property type="entry name" value="q2cbj1_9rhob like domain"/>
    <property type="match status" value="1"/>
</dbReference>
<dbReference type="RefSeq" id="WP_189035969.1">
    <property type="nucleotide sequence ID" value="NZ_BMMP01000003.1"/>
</dbReference>